<accession>A0A840YWC5</accession>
<evidence type="ECO:0000313" key="1">
    <source>
        <dbReference type="EMBL" id="MBB5717860.1"/>
    </source>
</evidence>
<dbReference type="AlphaFoldDB" id="A0A840YWC5"/>
<name>A0A840YWC5_9SPHN</name>
<proteinExistence type="predicted"/>
<dbReference type="Proteomes" id="UP000554342">
    <property type="component" value="Unassembled WGS sequence"/>
</dbReference>
<evidence type="ECO:0000313" key="2">
    <source>
        <dbReference type="Proteomes" id="UP000554342"/>
    </source>
</evidence>
<keyword evidence="2" id="KW-1185">Reference proteome</keyword>
<protein>
    <recommendedName>
        <fullName evidence="3">PilZ domain-containing protein</fullName>
    </recommendedName>
</protein>
<gene>
    <name evidence="1" type="ORF">FHR23_000767</name>
</gene>
<reference evidence="1 2" key="1">
    <citation type="submission" date="2020-08" db="EMBL/GenBank/DDBJ databases">
        <title>Genomic Encyclopedia of Type Strains, Phase IV (KMG-IV): sequencing the most valuable type-strain genomes for metagenomic binning, comparative biology and taxonomic classification.</title>
        <authorList>
            <person name="Goeker M."/>
        </authorList>
    </citation>
    <scope>NUCLEOTIDE SEQUENCE [LARGE SCALE GENOMIC DNA]</scope>
    <source>
        <strain evidence="1 2">DSM 27203</strain>
    </source>
</reference>
<evidence type="ECO:0008006" key="3">
    <source>
        <dbReference type="Google" id="ProtNLM"/>
    </source>
</evidence>
<dbReference type="EMBL" id="JACIJI010000001">
    <property type="protein sequence ID" value="MBB5717860.1"/>
    <property type="molecule type" value="Genomic_DNA"/>
</dbReference>
<sequence>MFSAELRVKPGSNRNGAVHIRTSATGTIAGQGAARCVCRVVDICKGGVQLTLYGEVDRDSPLQVMLPGVRGRKARVVWSQGFEISCLFDTPLRQKELDRLAEQQGFTLPMRKVSRLRAQISSLADNPI</sequence>
<comment type="caution">
    <text evidence="1">The sequence shown here is derived from an EMBL/GenBank/DDBJ whole genome shotgun (WGS) entry which is preliminary data.</text>
</comment>
<dbReference type="RefSeq" id="WP_184001572.1">
    <property type="nucleotide sequence ID" value="NZ_BAABIF010000004.1"/>
</dbReference>
<organism evidence="1 2">
    <name type="scientific">Stakelama sediminis</name>
    <dbReference type="NCBI Taxonomy" id="463200"/>
    <lineage>
        <taxon>Bacteria</taxon>
        <taxon>Pseudomonadati</taxon>
        <taxon>Pseudomonadota</taxon>
        <taxon>Alphaproteobacteria</taxon>
        <taxon>Sphingomonadales</taxon>
        <taxon>Sphingomonadaceae</taxon>
        <taxon>Stakelama</taxon>
    </lineage>
</organism>